<evidence type="ECO:0000313" key="5">
    <source>
        <dbReference type="EMBL" id="UNY97473.1"/>
    </source>
</evidence>
<dbReference type="PROSITE" id="PS50932">
    <property type="entry name" value="HTH_LACI_2"/>
    <property type="match status" value="1"/>
</dbReference>
<dbReference type="CDD" id="cd06267">
    <property type="entry name" value="PBP1_LacI_sugar_binding-like"/>
    <property type="match status" value="1"/>
</dbReference>
<dbReference type="SUPFAM" id="SSF53822">
    <property type="entry name" value="Periplasmic binding protein-like I"/>
    <property type="match status" value="1"/>
</dbReference>
<keyword evidence="1" id="KW-0805">Transcription regulation</keyword>
<dbReference type="Proteomes" id="UP000829476">
    <property type="component" value="Chromosome"/>
</dbReference>
<evidence type="ECO:0000256" key="2">
    <source>
        <dbReference type="ARBA" id="ARBA00023125"/>
    </source>
</evidence>
<feature type="domain" description="HTH lacI-type" evidence="4">
    <location>
        <begin position="6"/>
        <end position="60"/>
    </location>
</feature>
<keyword evidence="6" id="KW-1185">Reference proteome</keyword>
<reference evidence="5 6" key="1">
    <citation type="journal article" date="2018" name="Int. J. Syst. Evol. Microbiol.">
        <title>Zhouia spongiae sp. nov., isolated from a marine sponge.</title>
        <authorList>
            <person name="Zhuang L."/>
            <person name="Lin B."/>
            <person name="Qin F."/>
            <person name="Luo L."/>
        </authorList>
    </citation>
    <scope>NUCLEOTIDE SEQUENCE [LARGE SCALE GENOMIC DNA]</scope>
    <source>
        <strain evidence="5 6">HN-Y44</strain>
    </source>
</reference>
<dbReference type="InterPro" id="IPR010982">
    <property type="entry name" value="Lambda_DNA-bd_dom_sf"/>
</dbReference>
<evidence type="ECO:0000256" key="1">
    <source>
        <dbReference type="ARBA" id="ARBA00023015"/>
    </source>
</evidence>
<dbReference type="EMBL" id="CP094326">
    <property type="protein sequence ID" value="UNY97473.1"/>
    <property type="molecule type" value="Genomic_DNA"/>
</dbReference>
<dbReference type="SMART" id="SM00354">
    <property type="entry name" value="HTH_LACI"/>
    <property type="match status" value="1"/>
</dbReference>
<evidence type="ECO:0000259" key="4">
    <source>
        <dbReference type="PROSITE" id="PS50932"/>
    </source>
</evidence>
<accession>A0ABY3YJX3</accession>
<dbReference type="InterPro" id="IPR028082">
    <property type="entry name" value="Peripla_BP_I"/>
</dbReference>
<keyword evidence="3" id="KW-0804">Transcription</keyword>
<gene>
    <name evidence="5" type="ORF">MQE36_10255</name>
</gene>
<dbReference type="SUPFAM" id="SSF47413">
    <property type="entry name" value="lambda repressor-like DNA-binding domains"/>
    <property type="match status" value="1"/>
</dbReference>
<dbReference type="Gene3D" id="3.40.50.2300">
    <property type="match status" value="2"/>
</dbReference>
<dbReference type="RefSeq" id="WP_242935886.1">
    <property type="nucleotide sequence ID" value="NZ_CP094326.1"/>
</dbReference>
<sequence length="339" mass="37745">MKKGNATIHEIAKALGIDSSTVSRALNNSDRVTQKTKEKVLAKAKELGYRRNLIASNLRRNKSNTIGVIVPRISRHFFSSTIAGIEEAAFVAGYNVIICQSMEKLDREKSILNNLWSNRVDGVLISVSMETVACDHLKFLKDNNVPLVFFDRHCSAMEQSSKVLIDDTRASYEAVSHLIEKGCRKIVHFSGPQSLEIYKNRLRGYKEALEDHGIGFNDDLVVSSTLMEVDGKEMIQDLLHKHSDIDGVFSANDVAAIGAMKYLKKKGKRIPDDIAIVGFSNEPISEAIEPSLTTIDQSGFEIGRTACNLLIENINSKEKVLDRTLILNPTLIKRDSTNR</sequence>
<dbReference type="CDD" id="cd01392">
    <property type="entry name" value="HTH_LacI"/>
    <property type="match status" value="1"/>
</dbReference>
<protein>
    <submittedName>
        <fullName evidence="5">LacI family transcriptional regulator</fullName>
    </submittedName>
</protein>
<dbReference type="InterPro" id="IPR000843">
    <property type="entry name" value="HTH_LacI"/>
</dbReference>
<organism evidence="5 6">
    <name type="scientific">Zhouia spongiae</name>
    <dbReference type="NCBI Taxonomy" id="2202721"/>
    <lineage>
        <taxon>Bacteria</taxon>
        <taxon>Pseudomonadati</taxon>
        <taxon>Bacteroidota</taxon>
        <taxon>Flavobacteriia</taxon>
        <taxon>Flavobacteriales</taxon>
        <taxon>Flavobacteriaceae</taxon>
        <taxon>Zhouia</taxon>
    </lineage>
</organism>
<proteinExistence type="predicted"/>
<dbReference type="Pfam" id="PF00532">
    <property type="entry name" value="Peripla_BP_1"/>
    <property type="match status" value="1"/>
</dbReference>
<evidence type="ECO:0000313" key="6">
    <source>
        <dbReference type="Proteomes" id="UP000829476"/>
    </source>
</evidence>
<dbReference type="InterPro" id="IPR001761">
    <property type="entry name" value="Peripla_BP/Lac1_sug-bd_dom"/>
</dbReference>
<name>A0ABY3YJX3_9FLAO</name>
<dbReference type="Gene3D" id="1.10.260.40">
    <property type="entry name" value="lambda repressor-like DNA-binding domains"/>
    <property type="match status" value="1"/>
</dbReference>
<evidence type="ECO:0000256" key="3">
    <source>
        <dbReference type="ARBA" id="ARBA00023163"/>
    </source>
</evidence>
<dbReference type="PANTHER" id="PTHR30146:SF109">
    <property type="entry name" value="HTH-TYPE TRANSCRIPTIONAL REGULATOR GALS"/>
    <property type="match status" value="1"/>
</dbReference>
<dbReference type="Pfam" id="PF00356">
    <property type="entry name" value="LacI"/>
    <property type="match status" value="1"/>
</dbReference>
<dbReference type="PANTHER" id="PTHR30146">
    <property type="entry name" value="LACI-RELATED TRANSCRIPTIONAL REPRESSOR"/>
    <property type="match status" value="1"/>
</dbReference>
<keyword evidence="2" id="KW-0238">DNA-binding</keyword>